<dbReference type="CDD" id="cd18795">
    <property type="entry name" value="SF2_C_Ski2"/>
    <property type="match status" value="1"/>
</dbReference>
<dbReference type="PROSITE" id="PS51192">
    <property type="entry name" value="HELICASE_ATP_BIND_1"/>
    <property type="match status" value="1"/>
</dbReference>
<dbReference type="PANTHER" id="PTHR47835:SF3">
    <property type="entry name" value="HELICASE FOR MEIOSIS 1"/>
    <property type="match status" value="1"/>
</dbReference>
<keyword evidence="2" id="KW-0067">ATP-binding</keyword>
<proteinExistence type="predicted"/>
<gene>
    <name evidence="5" type="ORF">NQ317_008701</name>
</gene>
<dbReference type="Pfam" id="PF00270">
    <property type="entry name" value="DEAD"/>
    <property type="match status" value="1"/>
</dbReference>
<dbReference type="SUPFAM" id="SSF52540">
    <property type="entry name" value="P-loop containing nucleoside triphosphate hydrolases"/>
    <property type="match status" value="1"/>
</dbReference>
<keyword evidence="1" id="KW-0547">Nucleotide-binding</keyword>
<keyword evidence="6" id="KW-1185">Reference proteome</keyword>
<name>A0ABQ9K1P2_9CUCU</name>
<dbReference type="InterPro" id="IPR052247">
    <property type="entry name" value="Meiotic_Crossover_Helicase"/>
</dbReference>
<evidence type="ECO:0000256" key="1">
    <source>
        <dbReference type="ARBA" id="ARBA00022741"/>
    </source>
</evidence>
<organism evidence="5 6">
    <name type="scientific">Molorchus minor</name>
    <dbReference type="NCBI Taxonomy" id="1323400"/>
    <lineage>
        <taxon>Eukaryota</taxon>
        <taxon>Metazoa</taxon>
        <taxon>Ecdysozoa</taxon>
        <taxon>Arthropoda</taxon>
        <taxon>Hexapoda</taxon>
        <taxon>Insecta</taxon>
        <taxon>Pterygota</taxon>
        <taxon>Neoptera</taxon>
        <taxon>Endopterygota</taxon>
        <taxon>Coleoptera</taxon>
        <taxon>Polyphaga</taxon>
        <taxon>Cucujiformia</taxon>
        <taxon>Chrysomeloidea</taxon>
        <taxon>Cerambycidae</taxon>
        <taxon>Lamiinae</taxon>
        <taxon>Monochamini</taxon>
        <taxon>Molorchus</taxon>
    </lineage>
</organism>
<dbReference type="InterPro" id="IPR014001">
    <property type="entry name" value="Helicase_ATP-bd"/>
</dbReference>
<dbReference type="InterPro" id="IPR027417">
    <property type="entry name" value="P-loop_NTPase"/>
</dbReference>
<dbReference type="Gene3D" id="3.40.50.300">
    <property type="entry name" value="P-loop containing nucleotide triphosphate hydrolases"/>
    <property type="match status" value="2"/>
</dbReference>
<dbReference type="InterPro" id="IPR011545">
    <property type="entry name" value="DEAD/DEAH_box_helicase_dom"/>
</dbReference>
<dbReference type="EMBL" id="JAPWTJ010000053">
    <property type="protein sequence ID" value="KAJ8983996.1"/>
    <property type="molecule type" value="Genomic_DNA"/>
</dbReference>
<feature type="domain" description="Helicase ATP-binding" evidence="3">
    <location>
        <begin position="37"/>
        <end position="231"/>
    </location>
</feature>
<dbReference type="Proteomes" id="UP001162164">
    <property type="component" value="Unassembled WGS sequence"/>
</dbReference>
<sequence>MDDLNISFRGVEEIPLPYRNVFNEYPCFNAVQSKVLDDIFYTDHSVVISSPTGSGKTVVFELAIIRLLIQCENFDIISSKIKIIYICPMKSLCQERLVDWHKKFSPFGLNCASFTGDSDNIDFQQLTNHNLIISTPEKWDSLTRKWKDNKEIVKVVKLFLIDEVHLLNEENRGSTLEVIVSRMKTVENTVVFNEVAGDVYNQKIRFIALSATVPNVEDIAEWIGKPPNIKYFKFSEEMRPVKLKKIVLGYNYNPKNTSPFKFDLSLNYKLQSLMMQHSEGKPTLIFCSTRKSVEMTANHIVQTLRIHLTREQRETLASVADIITDSKAKATIRHGIGYHHAGKYKSVPVLRISYGSASFFTGMIPETRHAIENMFRRGELPVLVTTSTLAMGVNLPAHLVIIKSTKCYDNGGFRDYTETAIHQMVGRAGRPQFDTSATALILTTNEDKLKNNLS</sequence>
<evidence type="ECO:0000313" key="5">
    <source>
        <dbReference type="EMBL" id="KAJ8983996.1"/>
    </source>
</evidence>
<evidence type="ECO:0008006" key="7">
    <source>
        <dbReference type="Google" id="ProtNLM"/>
    </source>
</evidence>
<feature type="domain" description="Helicase C-terminal" evidence="4">
    <location>
        <begin position="269"/>
        <end position="454"/>
    </location>
</feature>
<dbReference type="SMART" id="SM00490">
    <property type="entry name" value="HELICc"/>
    <property type="match status" value="1"/>
</dbReference>
<protein>
    <recommendedName>
        <fullName evidence="7">ATP-dependent DNA helicase HFM1</fullName>
    </recommendedName>
</protein>
<dbReference type="PANTHER" id="PTHR47835">
    <property type="entry name" value="HFM1, ATP DEPENDENT DNA HELICASE HOMOLOG"/>
    <property type="match status" value="1"/>
</dbReference>
<evidence type="ECO:0000256" key="2">
    <source>
        <dbReference type="ARBA" id="ARBA00022840"/>
    </source>
</evidence>
<dbReference type="InterPro" id="IPR001650">
    <property type="entry name" value="Helicase_C-like"/>
</dbReference>
<reference evidence="5" key="1">
    <citation type="journal article" date="2023" name="Insect Mol. Biol.">
        <title>Genome sequencing provides insights into the evolution of gene families encoding plant cell wall-degrading enzymes in longhorned beetles.</title>
        <authorList>
            <person name="Shin N.R."/>
            <person name="Okamura Y."/>
            <person name="Kirsch R."/>
            <person name="Pauchet Y."/>
        </authorList>
    </citation>
    <scope>NUCLEOTIDE SEQUENCE</scope>
    <source>
        <strain evidence="5">MMC_N1</strain>
    </source>
</reference>
<accession>A0ABQ9K1P2</accession>
<evidence type="ECO:0000313" key="6">
    <source>
        <dbReference type="Proteomes" id="UP001162164"/>
    </source>
</evidence>
<evidence type="ECO:0000259" key="4">
    <source>
        <dbReference type="PROSITE" id="PS51194"/>
    </source>
</evidence>
<comment type="caution">
    <text evidence="5">The sequence shown here is derived from an EMBL/GenBank/DDBJ whole genome shotgun (WGS) entry which is preliminary data.</text>
</comment>
<dbReference type="Pfam" id="PF00271">
    <property type="entry name" value="Helicase_C"/>
    <property type="match status" value="1"/>
</dbReference>
<dbReference type="PROSITE" id="PS51194">
    <property type="entry name" value="HELICASE_CTER"/>
    <property type="match status" value="1"/>
</dbReference>
<evidence type="ECO:0000259" key="3">
    <source>
        <dbReference type="PROSITE" id="PS51192"/>
    </source>
</evidence>
<dbReference type="SMART" id="SM00487">
    <property type="entry name" value="DEXDc"/>
    <property type="match status" value="1"/>
</dbReference>